<keyword evidence="1" id="KW-0732">Signal</keyword>
<accession>A0A067M823</accession>
<dbReference type="InParanoid" id="A0A067M823"/>
<organism evidence="2 3">
    <name type="scientific">Botryobasidium botryosum (strain FD-172 SS1)</name>
    <dbReference type="NCBI Taxonomy" id="930990"/>
    <lineage>
        <taxon>Eukaryota</taxon>
        <taxon>Fungi</taxon>
        <taxon>Dikarya</taxon>
        <taxon>Basidiomycota</taxon>
        <taxon>Agaricomycotina</taxon>
        <taxon>Agaricomycetes</taxon>
        <taxon>Cantharellales</taxon>
        <taxon>Botryobasidiaceae</taxon>
        <taxon>Botryobasidium</taxon>
    </lineage>
</organism>
<proteinExistence type="predicted"/>
<evidence type="ECO:0000256" key="1">
    <source>
        <dbReference type="SAM" id="SignalP"/>
    </source>
</evidence>
<evidence type="ECO:0000313" key="2">
    <source>
        <dbReference type="EMBL" id="KDQ11918.1"/>
    </source>
</evidence>
<feature type="signal peptide" evidence="1">
    <location>
        <begin position="1"/>
        <end position="19"/>
    </location>
</feature>
<reference evidence="3" key="1">
    <citation type="journal article" date="2014" name="Proc. Natl. Acad. Sci. U.S.A.">
        <title>Extensive sampling of basidiomycete genomes demonstrates inadequacy of the white-rot/brown-rot paradigm for wood decay fungi.</title>
        <authorList>
            <person name="Riley R."/>
            <person name="Salamov A.A."/>
            <person name="Brown D.W."/>
            <person name="Nagy L.G."/>
            <person name="Floudas D."/>
            <person name="Held B.W."/>
            <person name="Levasseur A."/>
            <person name="Lombard V."/>
            <person name="Morin E."/>
            <person name="Otillar R."/>
            <person name="Lindquist E.A."/>
            <person name="Sun H."/>
            <person name="LaButti K.M."/>
            <person name="Schmutz J."/>
            <person name="Jabbour D."/>
            <person name="Luo H."/>
            <person name="Baker S.E."/>
            <person name="Pisabarro A.G."/>
            <person name="Walton J.D."/>
            <person name="Blanchette R.A."/>
            <person name="Henrissat B."/>
            <person name="Martin F."/>
            <person name="Cullen D."/>
            <person name="Hibbett D.S."/>
            <person name="Grigoriev I.V."/>
        </authorList>
    </citation>
    <scope>NUCLEOTIDE SEQUENCE [LARGE SCALE GENOMIC DNA]</scope>
    <source>
        <strain evidence="3">FD-172 SS1</strain>
    </source>
</reference>
<keyword evidence="3" id="KW-1185">Reference proteome</keyword>
<protein>
    <submittedName>
        <fullName evidence="2">Uncharacterized protein</fullName>
    </submittedName>
</protein>
<sequence>MDTPRVAWILCLCSCYGNAALRSYLCVDNAIIYIGGSVHNQGPDKGMASIFACIAAPDSSEGRSVVPFLYLANTTVKRNGLDLVPDSTTKDASSLITAQSDIVLVPS</sequence>
<feature type="chain" id="PRO_5001641172" evidence="1">
    <location>
        <begin position="20"/>
        <end position="107"/>
    </location>
</feature>
<name>A0A067M823_BOTB1</name>
<dbReference type="EMBL" id="KL198054">
    <property type="protein sequence ID" value="KDQ11918.1"/>
    <property type="molecule type" value="Genomic_DNA"/>
</dbReference>
<evidence type="ECO:0000313" key="3">
    <source>
        <dbReference type="Proteomes" id="UP000027195"/>
    </source>
</evidence>
<dbReference type="Proteomes" id="UP000027195">
    <property type="component" value="Unassembled WGS sequence"/>
</dbReference>
<dbReference type="HOGENOM" id="CLU_2209587_0_0_1"/>
<gene>
    <name evidence="2" type="ORF">BOTBODRAFT_57167</name>
</gene>
<dbReference type="AlphaFoldDB" id="A0A067M823"/>